<dbReference type="Proteomes" id="UP001516400">
    <property type="component" value="Unassembled WGS sequence"/>
</dbReference>
<sequence length="258" mass="29210">MYTKAEGEKKSAVSSFCSISENNSHNPVSIWAHLHPVISSIKTDYPQTKRVHFFSDGPATQYRQKLNFHFICTTTCEGYNCDRITWNIFEAGHGDGVGGYIKRIADGKVATDSDICDASTSYHTVQGSSKIRSYLLTEDDIQRVEETVPKTNSSSSSSNDEPLSNFIASISNVEDRKLIDKENMHPSRISEGFAKSEVDEEGDVKIMFYKTVDDTGQRFKQVETDISYEPYDNILEIVSNPKTIEKRKRIYFTILTNR</sequence>
<dbReference type="PANTHER" id="PTHR46601:SF1">
    <property type="entry name" value="ADF-H DOMAIN-CONTAINING PROTEIN"/>
    <property type="match status" value="1"/>
</dbReference>
<comment type="caution">
    <text evidence="1">The sequence shown here is derived from an EMBL/GenBank/DDBJ whole genome shotgun (WGS) entry which is preliminary data.</text>
</comment>
<gene>
    <name evidence="1" type="ORF">HHI36_018124</name>
</gene>
<accession>A0ABD2NZ41</accession>
<dbReference type="AlphaFoldDB" id="A0ABD2NZ41"/>
<reference evidence="1 2" key="1">
    <citation type="journal article" date="2021" name="BMC Biol.">
        <title>Horizontally acquired antibacterial genes associated with adaptive radiation of ladybird beetles.</title>
        <authorList>
            <person name="Li H.S."/>
            <person name="Tang X.F."/>
            <person name="Huang Y.H."/>
            <person name="Xu Z.Y."/>
            <person name="Chen M.L."/>
            <person name="Du X.Y."/>
            <person name="Qiu B.Y."/>
            <person name="Chen P.T."/>
            <person name="Zhang W."/>
            <person name="Slipinski A."/>
            <person name="Escalona H.E."/>
            <person name="Waterhouse R.M."/>
            <person name="Zwick A."/>
            <person name="Pang H."/>
        </authorList>
    </citation>
    <scope>NUCLEOTIDE SEQUENCE [LARGE SCALE GENOMIC DNA]</scope>
    <source>
        <strain evidence="1">SYSU2018</strain>
    </source>
</reference>
<organism evidence="1 2">
    <name type="scientific">Cryptolaemus montrouzieri</name>
    <dbReference type="NCBI Taxonomy" id="559131"/>
    <lineage>
        <taxon>Eukaryota</taxon>
        <taxon>Metazoa</taxon>
        <taxon>Ecdysozoa</taxon>
        <taxon>Arthropoda</taxon>
        <taxon>Hexapoda</taxon>
        <taxon>Insecta</taxon>
        <taxon>Pterygota</taxon>
        <taxon>Neoptera</taxon>
        <taxon>Endopterygota</taxon>
        <taxon>Coleoptera</taxon>
        <taxon>Polyphaga</taxon>
        <taxon>Cucujiformia</taxon>
        <taxon>Coccinelloidea</taxon>
        <taxon>Coccinellidae</taxon>
        <taxon>Scymninae</taxon>
        <taxon>Scymnini</taxon>
        <taxon>Cryptolaemus</taxon>
    </lineage>
</organism>
<name>A0ABD2NZ41_9CUCU</name>
<keyword evidence="2" id="KW-1185">Reference proteome</keyword>
<dbReference type="EMBL" id="JABFTP020000165">
    <property type="protein sequence ID" value="KAL3283956.1"/>
    <property type="molecule type" value="Genomic_DNA"/>
</dbReference>
<proteinExistence type="predicted"/>
<dbReference type="PANTHER" id="PTHR46601">
    <property type="entry name" value="ULP_PROTEASE DOMAIN-CONTAINING PROTEIN"/>
    <property type="match status" value="1"/>
</dbReference>
<evidence type="ECO:0000313" key="2">
    <source>
        <dbReference type="Proteomes" id="UP001516400"/>
    </source>
</evidence>
<evidence type="ECO:0000313" key="1">
    <source>
        <dbReference type="EMBL" id="KAL3283956.1"/>
    </source>
</evidence>
<protein>
    <submittedName>
        <fullName evidence="1">Uncharacterized protein</fullName>
    </submittedName>
</protein>